<dbReference type="InterPro" id="IPR036653">
    <property type="entry name" value="CinA-like_C"/>
</dbReference>
<dbReference type="OrthoDB" id="9801454at2"/>
<dbReference type="InterPro" id="IPR008136">
    <property type="entry name" value="CinA_C"/>
</dbReference>
<keyword evidence="4" id="KW-1185">Reference proteome</keyword>
<dbReference type="Gene3D" id="3.30.70.2860">
    <property type="match status" value="1"/>
</dbReference>
<dbReference type="PIRSF" id="PIRSF006728">
    <property type="entry name" value="CinA"/>
    <property type="match status" value="1"/>
</dbReference>
<proteinExistence type="inferred from homology"/>
<dbReference type="InterPro" id="IPR050101">
    <property type="entry name" value="CinA"/>
</dbReference>
<dbReference type="InterPro" id="IPR041424">
    <property type="entry name" value="CinA_KH"/>
</dbReference>
<dbReference type="EMBL" id="VKKY01000001">
    <property type="protein sequence ID" value="KAA3439470.1"/>
    <property type="molecule type" value="Genomic_DNA"/>
</dbReference>
<reference evidence="3 4" key="1">
    <citation type="submission" date="2019-07" db="EMBL/GenBank/DDBJ databases">
        <title>Rufibacter sp. nov., isolated from lake sediment.</title>
        <authorList>
            <person name="Qu J.-H."/>
        </authorList>
    </citation>
    <scope>NUCLEOTIDE SEQUENCE [LARGE SCALE GENOMIC DNA]</scope>
    <source>
        <strain evidence="3 4">NBS58-1</strain>
    </source>
</reference>
<dbReference type="Pfam" id="PF02464">
    <property type="entry name" value="CinA"/>
    <property type="match status" value="1"/>
</dbReference>
<evidence type="ECO:0000256" key="1">
    <source>
        <dbReference type="HAMAP-Rule" id="MF_00226"/>
    </source>
</evidence>
<sequence length="420" mass="46117">MEKEISAEIMTIGDELLYGQVIDTNSAWLGQELGKIGIRVKQITSISDNPNAITDALTQAISRADVVLITGGLGPTKDDLTKHTLTRYFNTDLQLHQPSLDDVEEIFRKYNRPMLEVNRQQAFLPATCTPVRNVLGTAPGMLFQEQNTVIVSMPGVPFEMKRMVTDTVLPYLQQHYALPQIIHSVVQTIGIGESFLSETIADWEDNLPANIKLAYLPHLAGVRLRLTGFSKDGQDLEAQLQEQVDKLTALIPDHIFAYGEVPLEEAIGHLLKERNLTISTAESCTGGLVAHKLTSVPGSSSYFLGSVVAYSNEVKKAQLGVSAETLEQHGAVSEETVCAMAQGVRQLLKTDIGISTSGIAGPDGGTPDKPVGTIWIAYADAHQTVARKINYNKTRQLNIEYTTLQVLDLVRQSLRRRVEE</sequence>
<dbReference type="PANTHER" id="PTHR13939:SF0">
    <property type="entry name" value="NMN AMIDOHYDROLASE-LIKE PROTEIN YFAY"/>
    <property type="match status" value="1"/>
</dbReference>
<protein>
    <recommendedName>
        <fullName evidence="1">CinA-like protein</fullName>
    </recommendedName>
</protein>
<dbReference type="SUPFAM" id="SSF53218">
    <property type="entry name" value="Molybdenum cofactor biosynthesis proteins"/>
    <property type="match status" value="1"/>
</dbReference>
<evidence type="ECO:0000313" key="4">
    <source>
        <dbReference type="Proteomes" id="UP000324133"/>
    </source>
</evidence>
<organism evidence="3 4">
    <name type="scientific">Rufibacter hautae</name>
    <dbReference type="NCBI Taxonomy" id="2595005"/>
    <lineage>
        <taxon>Bacteria</taxon>
        <taxon>Pseudomonadati</taxon>
        <taxon>Bacteroidota</taxon>
        <taxon>Cytophagia</taxon>
        <taxon>Cytophagales</taxon>
        <taxon>Hymenobacteraceae</taxon>
        <taxon>Rufibacter</taxon>
    </lineage>
</organism>
<feature type="domain" description="MoaB/Mog" evidence="2">
    <location>
        <begin position="8"/>
        <end position="175"/>
    </location>
</feature>
<dbReference type="InterPro" id="IPR001453">
    <property type="entry name" value="MoaB/Mog_dom"/>
</dbReference>
<dbReference type="NCBIfam" id="NF001813">
    <property type="entry name" value="PRK00549.1"/>
    <property type="match status" value="1"/>
</dbReference>
<accession>A0A5B6TJ11</accession>
<dbReference type="Gene3D" id="3.40.980.10">
    <property type="entry name" value="MoaB/Mog-like domain"/>
    <property type="match status" value="1"/>
</dbReference>
<comment type="similarity">
    <text evidence="1">Belongs to the CinA family.</text>
</comment>
<dbReference type="AlphaFoldDB" id="A0A5B6TJ11"/>
<comment type="caution">
    <text evidence="3">The sequence shown here is derived from an EMBL/GenBank/DDBJ whole genome shotgun (WGS) entry which is preliminary data.</text>
</comment>
<dbReference type="Gene3D" id="3.90.950.20">
    <property type="entry name" value="CinA-like"/>
    <property type="match status" value="1"/>
</dbReference>
<dbReference type="Pfam" id="PF18146">
    <property type="entry name" value="CinA_KH"/>
    <property type="match status" value="1"/>
</dbReference>
<dbReference type="InterPro" id="IPR008135">
    <property type="entry name" value="Competence-induced_CinA"/>
</dbReference>
<dbReference type="Proteomes" id="UP000324133">
    <property type="component" value="Unassembled WGS sequence"/>
</dbReference>
<dbReference type="HAMAP" id="MF_00226_B">
    <property type="entry name" value="CinA_B"/>
    <property type="match status" value="1"/>
</dbReference>
<dbReference type="NCBIfam" id="TIGR00199">
    <property type="entry name" value="PncC_domain"/>
    <property type="match status" value="1"/>
</dbReference>
<gene>
    <name evidence="3" type="ORF">FOA19_01935</name>
</gene>
<dbReference type="CDD" id="cd00885">
    <property type="entry name" value="cinA"/>
    <property type="match status" value="1"/>
</dbReference>
<dbReference type="RefSeq" id="WP_149089113.1">
    <property type="nucleotide sequence ID" value="NZ_VKKY01000001.1"/>
</dbReference>
<dbReference type="InterPro" id="IPR036425">
    <property type="entry name" value="MoaB/Mog-like_dom_sf"/>
</dbReference>
<dbReference type="NCBIfam" id="TIGR00200">
    <property type="entry name" value="cinA_nterm"/>
    <property type="match status" value="1"/>
</dbReference>
<dbReference type="NCBIfam" id="TIGR00177">
    <property type="entry name" value="molyb_syn"/>
    <property type="match status" value="1"/>
</dbReference>
<dbReference type="SMART" id="SM00852">
    <property type="entry name" value="MoCF_biosynth"/>
    <property type="match status" value="1"/>
</dbReference>
<evidence type="ECO:0000259" key="2">
    <source>
        <dbReference type="SMART" id="SM00852"/>
    </source>
</evidence>
<dbReference type="SUPFAM" id="SSF142433">
    <property type="entry name" value="CinA-like"/>
    <property type="match status" value="1"/>
</dbReference>
<evidence type="ECO:0000313" key="3">
    <source>
        <dbReference type="EMBL" id="KAA3439470.1"/>
    </source>
</evidence>
<name>A0A5B6TJ11_9BACT</name>
<dbReference type="PANTHER" id="PTHR13939">
    <property type="entry name" value="NICOTINAMIDE-NUCLEOTIDE AMIDOHYDROLASE PNCC"/>
    <property type="match status" value="1"/>
</dbReference>
<dbReference type="Pfam" id="PF00994">
    <property type="entry name" value="MoCF_biosynth"/>
    <property type="match status" value="1"/>
</dbReference>